<dbReference type="AlphaFoldDB" id="A0A813ETG4"/>
<keyword evidence="1" id="KW-1133">Transmembrane helix</keyword>
<accession>A0A813ETG4</accession>
<dbReference type="Proteomes" id="UP000654075">
    <property type="component" value="Unassembled WGS sequence"/>
</dbReference>
<feature type="transmembrane region" description="Helical" evidence="1">
    <location>
        <begin position="16"/>
        <end position="46"/>
    </location>
</feature>
<dbReference type="EMBL" id="CAJNNV010015584">
    <property type="protein sequence ID" value="CAE8603623.1"/>
    <property type="molecule type" value="Genomic_DNA"/>
</dbReference>
<gene>
    <name evidence="2" type="ORF">PGLA1383_LOCUS21830</name>
</gene>
<keyword evidence="1" id="KW-0812">Transmembrane</keyword>
<comment type="caution">
    <text evidence="2">The sequence shown here is derived from an EMBL/GenBank/DDBJ whole genome shotgun (WGS) entry which is preliminary data.</text>
</comment>
<protein>
    <submittedName>
        <fullName evidence="2">Uncharacterized protein</fullName>
    </submittedName>
</protein>
<evidence type="ECO:0000313" key="2">
    <source>
        <dbReference type="EMBL" id="CAE8603623.1"/>
    </source>
</evidence>
<name>A0A813ETG4_POLGL</name>
<reference evidence="2" key="1">
    <citation type="submission" date="2021-02" db="EMBL/GenBank/DDBJ databases">
        <authorList>
            <person name="Dougan E. K."/>
            <person name="Rhodes N."/>
            <person name="Thang M."/>
            <person name="Chan C."/>
        </authorList>
    </citation>
    <scope>NUCLEOTIDE SEQUENCE</scope>
</reference>
<evidence type="ECO:0000313" key="3">
    <source>
        <dbReference type="Proteomes" id="UP000654075"/>
    </source>
</evidence>
<keyword evidence="3" id="KW-1185">Reference proteome</keyword>
<evidence type="ECO:0000256" key="1">
    <source>
        <dbReference type="SAM" id="Phobius"/>
    </source>
</evidence>
<keyword evidence="1" id="KW-0472">Membrane</keyword>
<organism evidence="2 3">
    <name type="scientific">Polarella glacialis</name>
    <name type="common">Dinoflagellate</name>
    <dbReference type="NCBI Taxonomy" id="89957"/>
    <lineage>
        <taxon>Eukaryota</taxon>
        <taxon>Sar</taxon>
        <taxon>Alveolata</taxon>
        <taxon>Dinophyceae</taxon>
        <taxon>Suessiales</taxon>
        <taxon>Suessiaceae</taxon>
        <taxon>Polarella</taxon>
    </lineage>
</organism>
<proteinExistence type="predicted"/>
<sequence length="118" mass="13157">MPDLGINRCGLSRLRITLWAVGVAVVVVVVVVFCFVVVVVVVVVSWELVLVSVCISRCIRCQVASLICVVNNNNDNIDLALRLQLSIQQTSLMLGLKGHFDFQSANPWMNARRDSRFR</sequence>